<organism evidence="1 2">
    <name type="scientific">Liquorilactobacillus ghanensis DSM 18630</name>
    <dbReference type="NCBI Taxonomy" id="1423750"/>
    <lineage>
        <taxon>Bacteria</taxon>
        <taxon>Bacillati</taxon>
        <taxon>Bacillota</taxon>
        <taxon>Bacilli</taxon>
        <taxon>Lactobacillales</taxon>
        <taxon>Lactobacillaceae</taxon>
        <taxon>Liquorilactobacillus</taxon>
    </lineage>
</organism>
<protein>
    <submittedName>
        <fullName evidence="1">Uncharacterized protein</fullName>
    </submittedName>
</protein>
<dbReference type="PATRIC" id="fig|1423750.3.peg.543"/>
<keyword evidence="2" id="KW-1185">Reference proteome</keyword>
<dbReference type="OrthoDB" id="4919083at2"/>
<dbReference type="EMBL" id="AZGB01000015">
    <property type="protein sequence ID" value="KRM06387.1"/>
    <property type="molecule type" value="Genomic_DNA"/>
</dbReference>
<dbReference type="RefSeq" id="WP_057871308.1">
    <property type="nucleotide sequence ID" value="NZ_AZGB01000015.1"/>
</dbReference>
<dbReference type="AlphaFoldDB" id="A0A0R1VTV7"/>
<dbReference type="InterPro" id="IPR008799">
    <property type="entry name" value="Pseudomon_AvrD"/>
</dbReference>
<dbReference type="STRING" id="1423750.FC89_GL000527"/>
<evidence type="ECO:0000313" key="1">
    <source>
        <dbReference type="EMBL" id="KRM06387.1"/>
    </source>
</evidence>
<proteinExistence type="predicted"/>
<dbReference type="GeneID" id="98318570"/>
<evidence type="ECO:0000313" key="2">
    <source>
        <dbReference type="Proteomes" id="UP000051451"/>
    </source>
</evidence>
<gene>
    <name evidence="1" type="ORF">FC89_GL000527</name>
</gene>
<comment type="caution">
    <text evidence="1">The sequence shown here is derived from an EMBL/GenBank/DDBJ whole genome shotgun (WGS) entry which is preliminary data.</text>
</comment>
<dbReference type="Proteomes" id="UP000051451">
    <property type="component" value="Unassembled WGS sequence"/>
</dbReference>
<accession>A0A0R1VTV7</accession>
<sequence length="146" mass="16635">MDQEIDDLLGDYHQRYFGTGYKKIRHSILVFEKGNDGWRGKAKVSQLRNWSVKKGKSLKQHLSSIDALVTSVLFSSKVIKSIYPEVKVSEMILSGFTLAMGSTPVTELNNVDVCLRVVSHSGDHYFVRGNVENMRVQLTFYYLKKS</sequence>
<dbReference type="Pfam" id="PF05655">
    <property type="entry name" value="AvrD"/>
    <property type="match status" value="1"/>
</dbReference>
<name>A0A0R1VTV7_9LACO</name>
<reference evidence="1 2" key="1">
    <citation type="journal article" date="2015" name="Genome Announc.">
        <title>Expanding the biotechnology potential of lactobacilli through comparative genomics of 213 strains and associated genera.</title>
        <authorList>
            <person name="Sun Z."/>
            <person name="Harris H.M."/>
            <person name="McCann A."/>
            <person name="Guo C."/>
            <person name="Argimon S."/>
            <person name="Zhang W."/>
            <person name="Yang X."/>
            <person name="Jeffery I.B."/>
            <person name="Cooney J.C."/>
            <person name="Kagawa T.F."/>
            <person name="Liu W."/>
            <person name="Song Y."/>
            <person name="Salvetti E."/>
            <person name="Wrobel A."/>
            <person name="Rasinkangas P."/>
            <person name="Parkhill J."/>
            <person name="Rea M.C."/>
            <person name="O'Sullivan O."/>
            <person name="Ritari J."/>
            <person name="Douillard F.P."/>
            <person name="Paul Ross R."/>
            <person name="Yang R."/>
            <person name="Briner A.E."/>
            <person name="Felis G.E."/>
            <person name="de Vos W.M."/>
            <person name="Barrangou R."/>
            <person name="Klaenhammer T.R."/>
            <person name="Caufield P.W."/>
            <person name="Cui Y."/>
            <person name="Zhang H."/>
            <person name="O'Toole P.W."/>
        </authorList>
    </citation>
    <scope>NUCLEOTIDE SEQUENCE [LARGE SCALE GENOMIC DNA]</scope>
    <source>
        <strain evidence="1 2">DSM 18630</strain>
    </source>
</reference>